<dbReference type="GO" id="GO:0005412">
    <property type="term" value="F:D-glucose:sodium symporter activity"/>
    <property type="evidence" value="ECO:0007669"/>
    <property type="project" value="TreeGrafter"/>
</dbReference>
<keyword evidence="2" id="KW-1133">Transmembrane helix</keyword>
<organism evidence="3 4">
    <name type="scientific">Magallana gigas</name>
    <name type="common">Pacific oyster</name>
    <name type="synonym">Crassostrea gigas</name>
    <dbReference type="NCBI Taxonomy" id="29159"/>
    <lineage>
        <taxon>Eukaryota</taxon>
        <taxon>Metazoa</taxon>
        <taxon>Spiralia</taxon>
        <taxon>Lophotrochozoa</taxon>
        <taxon>Mollusca</taxon>
        <taxon>Bivalvia</taxon>
        <taxon>Autobranchia</taxon>
        <taxon>Pteriomorphia</taxon>
        <taxon>Ostreida</taxon>
        <taxon>Ostreoidea</taxon>
        <taxon>Ostreidae</taxon>
        <taxon>Magallana</taxon>
    </lineage>
</organism>
<evidence type="ECO:0000313" key="3">
    <source>
        <dbReference type="EnsemblMetazoa" id="G24549.1:cds"/>
    </source>
</evidence>
<keyword evidence="2" id="KW-0472">Membrane</keyword>
<dbReference type="AlphaFoldDB" id="A0A8W8KTL1"/>
<dbReference type="Proteomes" id="UP000005408">
    <property type="component" value="Unassembled WGS sequence"/>
</dbReference>
<dbReference type="GO" id="GO:0005886">
    <property type="term" value="C:plasma membrane"/>
    <property type="evidence" value="ECO:0007669"/>
    <property type="project" value="TreeGrafter"/>
</dbReference>
<feature type="transmembrane region" description="Helical" evidence="2">
    <location>
        <begin position="156"/>
        <end position="176"/>
    </location>
</feature>
<dbReference type="PANTHER" id="PTHR11819:SF195">
    <property type="entry name" value="SODIUM_GLUCOSE COTRANSPORTER 4"/>
    <property type="match status" value="1"/>
</dbReference>
<name>A0A8W8KTL1_MAGGI</name>
<evidence type="ECO:0000256" key="1">
    <source>
        <dbReference type="SAM" id="MobiDB-lite"/>
    </source>
</evidence>
<keyword evidence="4" id="KW-1185">Reference proteome</keyword>
<dbReference type="PANTHER" id="PTHR11819">
    <property type="entry name" value="SOLUTE CARRIER FAMILY 5"/>
    <property type="match status" value="1"/>
</dbReference>
<accession>A0A8W8KTL1</accession>
<dbReference type="EnsemblMetazoa" id="G24549.1">
    <property type="protein sequence ID" value="G24549.1:cds"/>
    <property type="gene ID" value="G24549"/>
</dbReference>
<evidence type="ECO:0008006" key="5">
    <source>
        <dbReference type="Google" id="ProtNLM"/>
    </source>
</evidence>
<feature type="transmembrane region" description="Helical" evidence="2">
    <location>
        <begin position="27"/>
        <end position="48"/>
    </location>
</feature>
<protein>
    <recommendedName>
        <fullName evidence="5">Sodium/glucose cotransporter 4</fullName>
    </recommendedName>
</protein>
<feature type="compositionally biased region" description="Basic and acidic residues" evidence="1">
    <location>
        <begin position="74"/>
        <end position="87"/>
    </location>
</feature>
<feature type="region of interest" description="Disordered" evidence="1">
    <location>
        <begin position="74"/>
        <end position="114"/>
    </location>
</feature>
<sequence>MGIDLAYPAPDCGEPETRLEVLLNVHYTYFGALMICVTSIAIIVISLLTTPRTEEELKGVTWFTRIRGDSLEDNLEMKNSKDNREEPQSEGVNNDAEKQKDESIEVMDDTSDDRPTWRRWLDQICGMPSKSHSQDDPHIEPEMTQKYLKESPKWKTVLNINAAVGLILTAFLYGFYH</sequence>
<evidence type="ECO:0000256" key="2">
    <source>
        <dbReference type="SAM" id="Phobius"/>
    </source>
</evidence>
<reference evidence="3" key="1">
    <citation type="submission" date="2022-08" db="UniProtKB">
        <authorList>
            <consortium name="EnsemblMetazoa"/>
        </authorList>
    </citation>
    <scope>IDENTIFICATION</scope>
    <source>
        <strain evidence="3">05x7-T-G4-1.051#20</strain>
    </source>
</reference>
<keyword evidence="2" id="KW-0812">Transmembrane</keyword>
<evidence type="ECO:0000313" key="4">
    <source>
        <dbReference type="Proteomes" id="UP000005408"/>
    </source>
</evidence>
<proteinExistence type="predicted"/>